<dbReference type="GO" id="GO:0006887">
    <property type="term" value="P:exocytosis"/>
    <property type="evidence" value="ECO:0007669"/>
    <property type="project" value="UniProtKB-KW"/>
</dbReference>
<evidence type="ECO:0000256" key="4">
    <source>
        <dbReference type="ARBA" id="ARBA00022737"/>
    </source>
</evidence>
<dbReference type="SMART" id="SM00320">
    <property type="entry name" value="WD40"/>
    <property type="match status" value="7"/>
</dbReference>
<sequence length="1126" mass="124088">MDRAKKKLASALDGLRSLHVKTELDLNERIAPEHVCLSKIVRQGFPDDPRCIAFDPIQRLFAIGSSRGSVRLLGRDEYHLSHDCTSLPVIHVEFLVNEGGLITVCPEDTIHLWNYRQKVPEIVHSLQMNKEKVTCIHLPFQSKWLYVGTDKGNTYVVCVATFQLSMYTINWNKAIDLSCRTHPGFVREICVCPDDPSHLLILFEKGILVLWNLSTREAERINPDAPVRSFSWHFDGKQFICGHIDGSLTVWNTRKLSECQSKTVPHGQGNQRCRAITRTDWTHAQDNDQASWTIFTGGMPSDEGILPVLTILKGSKSITALEMDHQLVSFVTLCAQPFSNAPQQPYAVAVLLKSDFLVIDLHSPGYPCFECPYPMDVHESPVTCVEYYSECPVDLIAALVMEGRKQRRQIQFSDKQWPVMGGIGRECATSHEELLLTGHEDGSIKFWHASGEHLSVLYKLKTGRHFERTEGVDLKANCHAVSRLEICLESRMLLVAGSSGQITLFRFQRAENSNEIAVVTIPSLTIASLSAEDEEQSTSRDGSSRDAERHHRLKSQDSRSSETSEGSQSGFILPLKVRGGSVRRPAGYQPELVCLIPWISTSSSETIHSMAFCSAYGILAIGTGSGLALVDIAMYSLIYSWTTVELSGRDAVPFCIQAPNSDTSPCVEGLHSSMSECRSSPSNSSNKSFMRLNTEFRQKSGDRRPVLSKAQSVIDSSVGGNGSFRCTNGDPTSSIANGSRSPSVCSQERFVFNESVTSLKFINSYTKRNSPKCGPSLWIGTSLGSCISFDLLLPHDRMSTNAAINASGSVIRMKGESISVVFLDSSFCLVSPATDSWKDPNKEQPISSNSEKFVNRIVTKASLSPALSNASENHGAPDDINQVVVLCAEEEIRVVALPSFNQLFHYKAEIPLVKVKETHIRGYPALLLLSASGAVQVLSLPSLRPLFSAPLFKQSLEIGDPMCHKTSFSDHGLGVYMATPSEIQKFTVCSELTSQVAESMGELFVPVDTPEPPKTSFFKGVSTLFSSQKESIDLDSVFSEKSNSTTVSGMRSIARTIQGPSLEQATGRAVTAGQAASMAVQALNERGEKLNATLDATEHLKNNAMNLQQRSGKLLEKYEKKKWYQL</sequence>
<dbReference type="GO" id="GO:0019905">
    <property type="term" value="F:syntaxin binding"/>
    <property type="evidence" value="ECO:0007669"/>
    <property type="project" value="TreeGrafter"/>
</dbReference>
<keyword evidence="3" id="KW-0853">WD repeat</keyword>
<evidence type="ECO:0000256" key="5">
    <source>
        <dbReference type="SAM" id="Coils"/>
    </source>
</evidence>
<feature type="region of interest" description="Disordered" evidence="6">
    <location>
        <begin position="530"/>
        <end position="567"/>
    </location>
</feature>
<dbReference type="GO" id="GO:0031201">
    <property type="term" value="C:SNARE complex"/>
    <property type="evidence" value="ECO:0007669"/>
    <property type="project" value="TreeGrafter"/>
</dbReference>
<name>A0AA39IN58_9BILA</name>
<dbReference type="PANTHER" id="PTHR10241:SF25">
    <property type="entry name" value="TOMOSYN, ISOFORM C"/>
    <property type="match status" value="1"/>
</dbReference>
<dbReference type="Proteomes" id="UP001175271">
    <property type="component" value="Unassembled WGS sequence"/>
</dbReference>
<evidence type="ECO:0000313" key="9">
    <source>
        <dbReference type="Proteomes" id="UP001175271"/>
    </source>
</evidence>
<feature type="domain" description="Lethal giant larvae homologue 2" evidence="7">
    <location>
        <begin position="263"/>
        <end position="367"/>
    </location>
</feature>
<gene>
    <name evidence="8" type="ORF">QR680_009535</name>
</gene>
<dbReference type="PRINTS" id="PR00962">
    <property type="entry name" value="LETHAL2GIANT"/>
</dbReference>
<comment type="caution">
    <text evidence="8">The sequence shown here is derived from an EMBL/GenBank/DDBJ whole genome shotgun (WGS) entry which is preliminary data.</text>
</comment>
<feature type="compositionally biased region" description="Basic and acidic residues" evidence="6">
    <location>
        <begin position="542"/>
        <end position="562"/>
    </location>
</feature>
<dbReference type="Pfam" id="PF08366">
    <property type="entry name" value="LLGL"/>
    <property type="match status" value="1"/>
</dbReference>
<keyword evidence="9" id="KW-1185">Reference proteome</keyword>
<dbReference type="GO" id="GO:0045159">
    <property type="term" value="F:myosin II binding"/>
    <property type="evidence" value="ECO:0007669"/>
    <property type="project" value="TreeGrafter"/>
</dbReference>
<dbReference type="InterPro" id="IPR001680">
    <property type="entry name" value="WD40_rpt"/>
</dbReference>
<dbReference type="AlphaFoldDB" id="A0AA39IN58"/>
<dbReference type="EMBL" id="JAUCMV010000001">
    <property type="protein sequence ID" value="KAK0426103.1"/>
    <property type="molecule type" value="Genomic_DNA"/>
</dbReference>
<dbReference type="Pfam" id="PF00400">
    <property type="entry name" value="WD40"/>
    <property type="match status" value="1"/>
</dbReference>
<proteinExistence type="inferred from homology"/>
<dbReference type="CDD" id="cd15873">
    <property type="entry name" value="R-SNARE_STXBP5_6"/>
    <property type="match status" value="1"/>
</dbReference>
<dbReference type="GO" id="GO:0005096">
    <property type="term" value="F:GTPase activator activity"/>
    <property type="evidence" value="ECO:0007669"/>
    <property type="project" value="TreeGrafter"/>
</dbReference>
<keyword evidence="4" id="KW-0677">Repeat</keyword>
<dbReference type="PANTHER" id="PTHR10241">
    <property type="entry name" value="LETHAL 2 GIANT LARVAE PROTEIN"/>
    <property type="match status" value="1"/>
</dbReference>
<accession>A0AA39IN58</accession>
<dbReference type="GO" id="GO:0006893">
    <property type="term" value="P:Golgi to plasma membrane transport"/>
    <property type="evidence" value="ECO:0007669"/>
    <property type="project" value="TreeGrafter"/>
</dbReference>
<dbReference type="SUPFAM" id="SSF50978">
    <property type="entry name" value="WD40 repeat-like"/>
    <property type="match status" value="2"/>
</dbReference>
<dbReference type="Gene3D" id="1.20.5.110">
    <property type="match status" value="1"/>
</dbReference>
<evidence type="ECO:0000313" key="8">
    <source>
        <dbReference type="EMBL" id="KAK0426103.1"/>
    </source>
</evidence>
<feature type="coiled-coil region" evidence="5">
    <location>
        <begin position="1080"/>
        <end position="1110"/>
    </location>
</feature>
<dbReference type="InterPro" id="IPR015943">
    <property type="entry name" value="WD40/YVTN_repeat-like_dom_sf"/>
</dbReference>
<evidence type="ECO:0000256" key="6">
    <source>
        <dbReference type="SAM" id="MobiDB-lite"/>
    </source>
</evidence>
<evidence type="ECO:0000256" key="3">
    <source>
        <dbReference type="ARBA" id="ARBA00022574"/>
    </source>
</evidence>
<dbReference type="Gene3D" id="2.130.10.10">
    <property type="entry name" value="YVTN repeat-like/Quinoprotein amine dehydrogenase"/>
    <property type="match status" value="3"/>
</dbReference>
<evidence type="ECO:0000256" key="1">
    <source>
        <dbReference type="ARBA" id="ARBA00008070"/>
    </source>
</evidence>
<organism evidence="8 9">
    <name type="scientific">Steinernema hermaphroditum</name>
    <dbReference type="NCBI Taxonomy" id="289476"/>
    <lineage>
        <taxon>Eukaryota</taxon>
        <taxon>Metazoa</taxon>
        <taxon>Ecdysozoa</taxon>
        <taxon>Nematoda</taxon>
        <taxon>Chromadorea</taxon>
        <taxon>Rhabditida</taxon>
        <taxon>Tylenchina</taxon>
        <taxon>Panagrolaimomorpha</taxon>
        <taxon>Strongyloidoidea</taxon>
        <taxon>Steinernematidae</taxon>
        <taxon>Steinernema</taxon>
    </lineage>
</organism>
<dbReference type="InterPro" id="IPR000664">
    <property type="entry name" value="Lethal2_giant"/>
</dbReference>
<keyword evidence="5" id="KW-0175">Coiled coil</keyword>
<keyword evidence="2" id="KW-0268">Exocytosis</keyword>
<dbReference type="InterPro" id="IPR013577">
    <property type="entry name" value="LLGL2"/>
</dbReference>
<dbReference type="InterPro" id="IPR036322">
    <property type="entry name" value="WD40_repeat_dom_sf"/>
</dbReference>
<dbReference type="GO" id="GO:0005886">
    <property type="term" value="C:plasma membrane"/>
    <property type="evidence" value="ECO:0007669"/>
    <property type="project" value="TreeGrafter"/>
</dbReference>
<reference evidence="8" key="1">
    <citation type="submission" date="2023-06" db="EMBL/GenBank/DDBJ databases">
        <title>Genomic analysis of the entomopathogenic nematode Steinernema hermaphroditum.</title>
        <authorList>
            <person name="Schwarz E.M."/>
            <person name="Heppert J.K."/>
            <person name="Baniya A."/>
            <person name="Schwartz H.T."/>
            <person name="Tan C.-H."/>
            <person name="Antoshechkin I."/>
            <person name="Sternberg P.W."/>
            <person name="Goodrich-Blair H."/>
            <person name="Dillman A.R."/>
        </authorList>
    </citation>
    <scope>NUCLEOTIDE SEQUENCE</scope>
    <source>
        <strain evidence="8">PS9179</strain>
        <tissue evidence="8">Whole animal</tissue>
    </source>
</reference>
<evidence type="ECO:0000256" key="2">
    <source>
        <dbReference type="ARBA" id="ARBA00022483"/>
    </source>
</evidence>
<comment type="similarity">
    <text evidence="1">Belongs to the WD repeat L(2)GL family.</text>
</comment>
<evidence type="ECO:0000259" key="7">
    <source>
        <dbReference type="Pfam" id="PF08366"/>
    </source>
</evidence>
<protein>
    <recommendedName>
        <fullName evidence="7">Lethal giant larvae homologue 2 domain-containing protein</fullName>
    </recommendedName>
</protein>